<dbReference type="Proteomes" id="UP000886884">
    <property type="component" value="Unassembled WGS sequence"/>
</dbReference>
<protein>
    <recommendedName>
        <fullName evidence="3">Phage protein</fullName>
    </recommendedName>
</protein>
<dbReference type="AlphaFoldDB" id="A0A9D1TDW4"/>
<evidence type="ECO:0000313" key="2">
    <source>
        <dbReference type="Proteomes" id="UP000886884"/>
    </source>
</evidence>
<evidence type="ECO:0008006" key="3">
    <source>
        <dbReference type="Google" id="ProtNLM"/>
    </source>
</evidence>
<sequence length="114" mass="12769">MTYDQFFQATLLPLPCPVSKEPAGGKHETYATFNEVLGTFTGYASNQPSRLHHTVQVHIFSKCDDGTHQTIFHKAIAMLRAAGVRVYSYGPDMYETDTGYHHIAATCEWVESLD</sequence>
<reference evidence="1" key="1">
    <citation type="submission" date="2020-10" db="EMBL/GenBank/DDBJ databases">
        <authorList>
            <person name="Gilroy R."/>
        </authorList>
    </citation>
    <scope>NUCLEOTIDE SEQUENCE</scope>
    <source>
        <strain evidence="1">CHK183-6373</strain>
    </source>
</reference>
<evidence type="ECO:0000313" key="1">
    <source>
        <dbReference type="EMBL" id="HIV29020.1"/>
    </source>
</evidence>
<accession>A0A9D1TDW4</accession>
<dbReference type="EMBL" id="DVOT01000246">
    <property type="protein sequence ID" value="HIV29020.1"/>
    <property type="molecule type" value="Genomic_DNA"/>
</dbReference>
<name>A0A9D1TDW4_9FIRM</name>
<organism evidence="1 2">
    <name type="scientific">Candidatus Ornithocaccomicrobium faecavium</name>
    <dbReference type="NCBI Taxonomy" id="2840890"/>
    <lineage>
        <taxon>Bacteria</taxon>
        <taxon>Bacillati</taxon>
        <taxon>Bacillota</taxon>
        <taxon>Clostridia</taxon>
        <taxon>Candidatus Ornithocaccomicrobium</taxon>
    </lineage>
</organism>
<proteinExistence type="predicted"/>
<comment type="caution">
    <text evidence="1">The sequence shown here is derived from an EMBL/GenBank/DDBJ whole genome shotgun (WGS) entry which is preliminary data.</text>
</comment>
<gene>
    <name evidence="1" type="ORF">IAA64_13740</name>
</gene>
<reference evidence="1" key="2">
    <citation type="journal article" date="2021" name="PeerJ">
        <title>Extensive microbial diversity within the chicken gut microbiome revealed by metagenomics and culture.</title>
        <authorList>
            <person name="Gilroy R."/>
            <person name="Ravi A."/>
            <person name="Getino M."/>
            <person name="Pursley I."/>
            <person name="Horton D.L."/>
            <person name="Alikhan N.F."/>
            <person name="Baker D."/>
            <person name="Gharbi K."/>
            <person name="Hall N."/>
            <person name="Watson M."/>
            <person name="Adriaenssens E.M."/>
            <person name="Foster-Nyarko E."/>
            <person name="Jarju S."/>
            <person name="Secka A."/>
            <person name="Antonio M."/>
            <person name="Oren A."/>
            <person name="Chaudhuri R.R."/>
            <person name="La Ragione R."/>
            <person name="Hildebrand F."/>
            <person name="Pallen M.J."/>
        </authorList>
    </citation>
    <scope>NUCLEOTIDE SEQUENCE</scope>
    <source>
        <strain evidence="1">CHK183-6373</strain>
    </source>
</reference>